<gene>
    <name evidence="2" type="ORF">E0H45_04610</name>
</gene>
<keyword evidence="3" id="KW-1185">Reference proteome</keyword>
<comment type="caution">
    <text evidence="2">The sequence shown here is derived from an EMBL/GenBank/DDBJ whole genome shotgun (WGS) entry which is preliminary data.</text>
</comment>
<evidence type="ECO:0000313" key="2">
    <source>
        <dbReference type="EMBL" id="TCC10597.1"/>
    </source>
</evidence>
<dbReference type="Proteomes" id="UP000292346">
    <property type="component" value="Unassembled WGS sequence"/>
</dbReference>
<feature type="chain" id="PRO_5020860664" description="Secreted protein" evidence="1">
    <location>
        <begin position="27"/>
        <end position="192"/>
    </location>
</feature>
<dbReference type="OrthoDB" id="3788955at2"/>
<dbReference type="AlphaFoldDB" id="A0A4R0HH30"/>
<organism evidence="2 3">
    <name type="scientific">Kribbella soli</name>
    <dbReference type="NCBI Taxonomy" id="1124743"/>
    <lineage>
        <taxon>Bacteria</taxon>
        <taxon>Bacillati</taxon>
        <taxon>Actinomycetota</taxon>
        <taxon>Actinomycetes</taxon>
        <taxon>Propionibacteriales</taxon>
        <taxon>Kribbellaceae</taxon>
        <taxon>Kribbella</taxon>
    </lineage>
</organism>
<name>A0A4R0HH30_9ACTN</name>
<accession>A0A4R0HH30</accession>
<evidence type="ECO:0000256" key="1">
    <source>
        <dbReference type="SAM" id="SignalP"/>
    </source>
</evidence>
<dbReference type="EMBL" id="SJJZ01000001">
    <property type="protein sequence ID" value="TCC10597.1"/>
    <property type="molecule type" value="Genomic_DNA"/>
</dbReference>
<proteinExistence type="predicted"/>
<reference evidence="2 3" key="1">
    <citation type="submission" date="2019-02" db="EMBL/GenBank/DDBJ databases">
        <title>Kribbella capetownensis sp. nov. and Kribbella speibonae sp. nov., isolated from soil.</title>
        <authorList>
            <person name="Curtis S.M."/>
            <person name="Norton I."/>
            <person name="Everest G.J."/>
            <person name="Meyers P.R."/>
        </authorList>
    </citation>
    <scope>NUCLEOTIDE SEQUENCE [LARGE SCALE GENOMIC DNA]</scope>
    <source>
        <strain evidence="2 3">KCTC 29219</strain>
    </source>
</reference>
<evidence type="ECO:0000313" key="3">
    <source>
        <dbReference type="Proteomes" id="UP000292346"/>
    </source>
</evidence>
<protein>
    <recommendedName>
        <fullName evidence="4">Secreted protein</fullName>
    </recommendedName>
</protein>
<evidence type="ECO:0008006" key="4">
    <source>
        <dbReference type="Google" id="ProtNLM"/>
    </source>
</evidence>
<feature type="signal peptide" evidence="1">
    <location>
        <begin position="1"/>
        <end position="26"/>
    </location>
</feature>
<sequence>MKLRHRTPMACAAALLAMTVAVPASAAPIERGHFEDAGNGVIEDFCGSGDDVHFDFTNWGSFQYRTNPRGGLPYFRENSHLTNTLTNLSNGKVVTHVLDLVHKDTQVTDNGDGTLTIRIRETAGDRWFDSRGRLVLQDSGAVWFDILVDNGGTPADPSDDEFIDSLGDVKVVGQEGNATDENFCDKILAIIG</sequence>
<keyword evidence="1" id="KW-0732">Signal</keyword>
<dbReference type="RefSeq" id="WP_131335009.1">
    <property type="nucleotide sequence ID" value="NZ_SJJZ01000001.1"/>
</dbReference>